<proteinExistence type="predicted"/>
<dbReference type="SUPFAM" id="SSF52980">
    <property type="entry name" value="Restriction endonuclease-like"/>
    <property type="match status" value="1"/>
</dbReference>
<keyword evidence="4" id="KW-0378">Hydrolase</keyword>
<evidence type="ECO:0000313" key="5">
    <source>
        <dbReference type="Proteomes" id="UP001500731"/>
    </source>
</evidence>
<dbReference type="Pfam" id="PF14338">
    <property type="entry name" value="Mrr_N"/>
    <property type="match status" value="1"/>
</dbReference>
<gene>
    <name evidence="4" type="ORF">GCM10023171_25200</name>
</gene>
<keyword evidence="4" id="KW-0540">Nuclease</keyword>
<evidence type="ECO:0000256" key="1">
    <source>
        <dbReference type="SAM" id="MobiDB-lite"/>
    </source>
</evidence>
<reference evidence="5" key="1">
    <citation type="journal article" date="2019" name="Int. J. Syst. Evol. Microbiol.">
        <title>The Global Catalogue of Microorganisms (GCM) 10K type strain sequencing project: providing services to taxonomists for standard genome sequencing and annotation.</title>
        <authorList>
            <consortium name="The Broad Institute Genomics Platform"/>
            <consortium name="The Broad Institute Genome Sequencing Center for Infectious Disease"/>
            <person name="Wu L."/>
            <person name="Ma J."/>
        </authorList>
    </citation>
    <scope>NUCLEOTIDE SEQUENCE [LARGE SCALE GENOMIC DNA]</scope>
    <source>
        <strain evidence="5">JCM 17839</strain>
    </source>
</reference>
<dbReference type="InterPro" id="IPR011335">
    <property type="entry name" value="Restrct_endonuc-II-like"/>
</dbReference>
<keyword evidence="5" id="KW-1185">Reference proteome</keyword>
<evidence type="ECO:0000259" key="2">
    <source>
        <dbReference type="Pfam" id="PF04471"/>
    </source>
</evidence>
<evidence type="ECO:0000259" key="3">
    <source>
        <dbReference type="Pfam" id="PF14338"/>
    </source>
</evidence>
<sequence length="307" mass="33573">MTTEMPNWEGFMIPTLRVLSDGVVRTRRELCPRVADIVGLSDDDRKITLSSGQKLYENRIGWGLSFLANVGAFERPARGHYTITDAGRQVLAQFPDGVAEQDIKALGADPSSAIREYASTAPRKRPESADAPVQESSKTPVEQVEAGIDRINADVSSELLSRLRDKEPEFFERAVIDLLLAMGYGGANGRGLVTQLSHDGGIDGVVDQDILGLSRVYVQAKRYAATNSVQAPEVRGFLGAVHGQANSGVFITTSRFSQGAHDVVRTSPTRIVLIDGDELTKLMIRFKVGTQVRKTHEIVEIDEDFFA</sequence>
<feature type="domain" description="Restriction system protein Mrr-like N-terminal" evidence="3">
    <location>
        <begin position="8"/>
        <end position="92"/>
    </location>
</feature>
<dbReference type="Proteomes" id="UP001500731">
    <property type="component" value="Unassembled WGS sequence"/>
</dbReference>
<dbReference type="PANTHER" id="PTHR30015">
    <property type="entry name" value="MRR RESTRICTION SYSTEM PROTEIN"/>
    <property type="match status" value="1"/>
</dbReference>
<feature type="region of interest" description="Disordered" evidence="1">
    <location>
        <begin position="119"/>
        <end position="143"/>
    </location>
</feature>
<dbReference type="InterPro" id="IPR007560">
    <property type="entry name" value="Restrct_endonuc_IV_Mrr"/>
</dbReference>
<dbReference type="InterPro" id="IPR011856">
    <property type="entry name" value="tRNA_endonuc-like_dom_sf"/>
</dbReference>
<dbReference type="GO" id="GO:0004519">
    <property type="term" value="F:endonuclease activity"/>
    <property type="evidence" value="ECO:0007669"/>
    <property type="project" value="UniProtKB-KW"/>
</dbReference>
<dbReference type="InterPro" id="IPR052906">
    <property type="entry name" value="Type_IV_Methyl-Rstrct_Enzyme"/>
</dbReference>
<dbReference type="PANTHER" id="PTHR30015:SF7">
    <property type="entry name" value="TYPE IV METHYL-DIRECTED RESTRICTION ENZYME ECOKMRR"/>
    <property type="match status" value="1"/>
</dbReference>
<organism evidence="4 5">
    <name type="scientific">Microbacterium panaciterrae</name>
    <dbReference type="NCBI Taxonomy" id="985759"/>
    <lineage>
        <taxon>Bacteria</taxon>
        <taxon>Bacillati</taxon>
        <taxon>Actinomycetota</taxon>
        <taxon>Actinomycetes</taxon>
        <taxon>Micrococcales</taxon>
        <taxon>Microbacteriaceae</taxon>
        <taxon>Microbacterium</taxon>
    </lineage>
</organism>
<dbReference type="EMBL" id="BAABGP010000018">
    <property type="protein sequence ID" value="GAA4487460.1"/>
    <property type="molecule type" value="Genomic_DNA"/>
</dbReference>
<dbReference type="Gene3D" id="3.40.1350.10">
    <property type="match status" value="1"/>
</dbReference>
<comment type="caution">
    <text evidence="4">The sequence shown here is derived from an EMBL/GenBank/DDBJ whole genome shotgun (WGS) entry which is preliminary data.</text>
</comment>
<dbReference type="Pfam" id="PF04471">
    <property type="entry name" value="Mrr_cat"/>
    <property type="match status" value="1"/>
</dbReference>
<feature type="domain" description="Restriction endonuclease type IV Mrr" evidence="2">
    <location>
        <begin position="166"/>
        <end position="283"/>
    </location>
</feature>
<name>A0ABP8PIV4_9MICO</name>
<keyword evidence="4" id="KW-0255">Endonuclease</keyword>
<accession>A0ABP8PIV4</accession>
<protein>
    <submittedName>
        <fullName evidence="4">Restriction endonuclease</fullName>
    </submittedName>
</protein>
<evidence type="ECO:0000313" key="4">
    <source>
        <dbReference type="EMBL" id="GAA4487460.1"/>
    </source>
</evidence>
<dbReference type="InterPro" id="IPR025745">
    <property type="entry name" value="Mrr-like_N_dom"/>
</dbReference>